<evidence type="ECO:0000256" key="4">
    <source>
        <dbReference type="ARBA" id="ARBA00022989"/>
    </source>
</evidence>
<feature type="transmembrane region" description="Helical" evidence="6">
    <location>
        <begin position="46"/>
        <end position="66"/>
    </location>
</feature>
<protein>
    <submittedName>
        <fullName evidence="7">AI-2E family transporter</fullName>
    </submittedName>
</protein>
<feature type="transmembrane region" description="Helical" evidence="6">
    <location>
        <begin position="78"/>
        <end position="102"/>
    </location>
</feature>
<dbReference type="InterPro" id="IPR002549">
    <property type="entry name" value="AI-2E-like"/>
</dbReference>
<feature type="transmembrane region" description="Helical" evidence="6">
    <location>
        <begin position="276"/>
        <end position="293"/>
    </location>
</feature>
<comment type="similarity">
    <text evidence="2">Belongs to the autoinducer-2 exporter (AI-2E) (TC 2.A.86) family.</text>
</comment>
<keyword evidence="3 6" id="KW-0812">Transmembrane</keyword>
<evidence type="ECO:0000256" key="6">
    <source>
        <dbReference type="SAM" id="Phobius"/>
    </source>
</evidence>
<evidence type="ECO:0000313" key="8">
    <source>
        <dbReference type="Proteomes" id="UP000247536"/>
    </source>
</evidence>
<feature type="transmembrane region" description="Helical" evidence="6">
    <location>
        <begin position="241"/>
        <end position="264"/>
    </location>
</feature>
<accession>A0ABX5NY51</accession>
<keyword evidence="8" id="KW-1185">Reference proteome</keyword>
<gene>
    <name evidence="7" type="ORF">DMY87_02560</name>
</gene>
<feature type="transmembrane region" description="Helical" evidence="6">
    <location>
        <begin position="161"/>
        <end position="181"/>
    </location>
</feature>
<dbReference type="Proteomes" id="UP000247536">
    <property type="component" value="Unassembled WGS sequence"/>
</dbReference>
<evidence type="ECO:0000256" key="3">
    <source>
        <dbReference type="ARBA" id="ARBA00022692"/>
    </source>
</evidence>
<name>A0ABX5NY51_9HYPH</name>
<organism evidence="7 8">
    <name type="scientific">Rhizobium wuzhouense</name>
    <dbReference type="NCBI Taxonomy" id="1986026"/>
    <lineage>
        <taxon>Bacteria</taxon>
        <taxon>Pseudomonadati</taxon>
        <taxon>Pseudomonadota</taxon>
        <taxon>Alphaproteobacteria</taxon>
        <taxon>Hyphomicrobiales</taxon>
        <taxon>Rhizobiaceae</taxon>
        <taxon>Rhizobium/Agrobacterium group</taxon>
        <taxon>Rhizobium</taxon>
    </lineage>
</organism>
<dbReference type="Pfam" id="PF01594">
    <property type="entry name" value="AI-2E_transport"/>
    <property type="match status" value="1"/>
</dbReference>
<reference evidence="7 8" key="1">
    <citation type="submission" date="2018-06" db="EMBL/GenBank/DDBJ databases">
        <title>Rhizobium wuzhouense sp. nov., isolated from roots of Oryza officinalis.</title>
        <authorList>
            <person name="Yuan T."/>
        </authorList>
    </citation>
    <scope>NUCLEOTIDE SEQUENCE [LARGE SCALE GENOMIC DNA]</scope>
    <source>
        <strain evidence="7 8">W44</strain>
    </source>
</reference>
<dbReference type="RefSeq" id="WP_110789703.1">
    <property type="nucleotide sequence ID" value="NZ_QJRY01000001.1"/>
</dbReference>
<keyword evidence="5 6" id="KW-0472">Membrane</keyword>
<evidence type="ECO:0000313" key="7">
    <source>
        <dbReference type="EMBL" id="PYB77269.1"/>
    </source>
</evidence>
<proteinExistence type="inferred from homology"/>
<comment type="subcellular location">
    <subcellularLocation>
        <location evidence="1">Membrane</location>
        <topology evidence="1">Multi-pass membrane protein</topology>
    </subcellularLocation>
</comment>
<keyword evidence="4 6" id="KW-1133">Transmembrane helix</keyword>
<evidence type="ECO:0000256" key="1">
    <source>
        <dbReference type="ARBA" id="ARBA00004141"/>
    </source>
</evidence>
<evidence type="ECO:0000256" key="2">
    <source>
        <dbReference type="ARBA" id="ARBA00009773"/>
    </source>
</evidence>
<sequence>MNLQVQPKRPAQRRVRFQKTGLDYTVSWSVIGLFAIFALISLHLASFVLIPLTMAIVVGLILGLAADRMGKLGIPPMLTAVILSTLFLGVLGLLVFTIAGPINMLIENGPKMVERAIDYLEGVSWLRRPIEALSSSPVSPEAMLQNSGTILSTLATGVTPALLQIFIFVVALLLFLASRLTMRRALIRAFSHRDRRLKAIHLLNEVEAALGHYFATAVVVYALFGAVAGIIAWVGGLGSPLLWAVGAFLLSFIPFLGIASVTIAMMVGGVLAHESLLIGLLPAIVFFAVDGLLENLLLPAAMGRRLEMNTFMLFVAIVFWTWLWGAVGAMLAVPLTLIGMTLFGGILPQARPQPNLPD</sequence>
<comment type="caution">
    <text evidence="7">The sequence shown here is derived from an EMBL/GenBank/DDBJ whole genome shotgun (WGS) entry which is preliminary data.</text>
</comment>
<evidence type="ECO:0000256" key="5">
    <source>
        <dbReference type="ARBA" id="ARBA00023136"/>
    </source>
</evidence>
<feature type="transmembrane region" description="Helical" evidence="6">
    <location>
        <begin position="21"/>
        <end position="40"/>
    </location>
</feature>
<feature type="transmembrane region" description="Helical" evidence="6">
    <location>
        <begin position="313"/>
        <end position="343"/>
    </location>
</feature>
<dbReference type="EMBL" id="QJRY01000001">
    <property type="protein sequence ID" value="PYB77269.1"/>
    <property type="molecule type" value="Genomic_DNA"/>
</dbReference>
<feature type="transmembrane region" description="Helical" evidence="6">
    <location>
        <begin position="202"/>
        <end position="235"/>
    </location>
</feature>